<dbReference type="Gene3D" id="3.40.50.720">
    <property type="entry name" value="NAD(P)-binding Rossmann-like Domain"/>
    <property type="match status" value="1"/>
</dbReference>
<dbReference type="InterPro" id="IPR008927">
    <property type="entry name" value="6-PGluconate_DH-like_C_sf"/>
</dbReference>
<gene>
    <name evidence="6" type="ORF">E6B08_20830</name>
</gene>
<dbReference type="NCBIfam" id="TIGR01509">
    <property type="entry name" value="HAD-SF-IA-v3"/>
    <property type="match status" value="1"/>
</dbReference>
<dbReference type="OrthoDB" id="9800058at2"/>
<dbReference type="SUPFAM" id="SSF48179">
    <property type="entry name" value="6-phosphogluconate dehydrogenase C-terminal domain-like"/>
    <property type="match status" value="1"/>
</dbReference>
<dbReference type="PANTHER" id="PTHR18901">
    <property type="entry name" value="2-DEOXYGLUCOSE-6-PHOSPHATE PHOSPHATASE 2"/>
    <property type="match status" value="1"/>
</dbReference>
<dbReference type="GO" id="GO:0016787">
    <property type="term" value="F:hydrolase activity"/>
    <property type="evidence" value="ECO:0007669"/>
    <property type="project" value="UniProtKB-KW"/>
</dbReference>
<dbReference type="Gene3D" id="1.10.150.240">
    <property type="entry name" value="Putative phosphatase, domain 2"/>
    <property type="match status" value="1"/>
</dbReference>
<dbReference type="InterPro" id="IPR006439">
    <property type="entry name" value="HAD-SF_hydro_IA"/>
</dbReference>
<dbReference type="InterPro" id="IPR041492">
    <property type="entry name" value="HAD_2"/>
</dbReference>
<dbReference type="Pfam" id="PF13419">
    <property type="entry name" value="HAD_2"/>
    <property type="match status" value="1"/>
</dbReference>
<dbReference type="InterPro" id="IPR013118">
    <property type="entry name" value="Mannitol_DH_C"/>
</dbReference>
<evidence type="ECO:0000256" key="2">
    <source>
        <dbReference type="ARBA" id="ARBA00023002"/>
    </source>
</evidence>
<dbReference type="AlphaFoldDB" id="A0A4D6XD37"/>
<keyword evidence="2" id="KW-0560">Oxidoreductase</keyword>
<feature type="region of interest" description="Disordered" evidence="3">
    <location>
        <begin position="701"/>
        <end position="722"/>
    </location>
</feature>
<accession>A0A4D6XD37</accession>
<proteinExistence type="predicted"/>
<dbReference type="Gene3D" id="3.40.50.1000">
    <property type="entry name" value="HAD superfamily/HAD-like"/>
    <property type="match status" value="1"/>
</dbReference>
<dbReference type="InterPro" id="IPR023214">
    <property type="entry name" value="HAD_sf"/>
</dbReference>
<dbReference type="InterPro" id="IPR036412">
    <property type="entry name" value="HAD-like_sf"/>
</dbReference>
<dbReference type="Pfam" id="PF01232">
    <property type="entry name" value="Mannitol_dh"/>
    <property type="match status" value="1"/>
</dbReference>
<organism evidence="6 7">
    <name type="scientific">Pseudomonas putida</name>
    <name type="common">Arthrobacter siderocapsulatus</name>
    <dbReference type="NCBI Taxonomy" id="303"/>
    <lineage>
        <taxon>Bacteria</taxon>
        <taxon>Pseudomonadati</taxon>
        <taxon>Pseudomonadota</taxon>
        <taxon>Gammaproteobacteria</taxon>
        <taxon>Pseudomonadales</taxon>
        <taxon>Pseudomonadaceae</taxon>
        <taxon>Pseudomonas</taxon>
    </lineage>
</organism>
<comment type="cofactor">
    <cofactor evidence="1">
        <name>Mg(2+)</name>
        <dbReference type="ChEBI" id="CHEBI:18420"/>
    </cofactor>
</comment>
<evidence type="ECO:0000313" key="7">
    <source>
        <dbReference type="Proteomes" id="UP000298551"/>
    </source>
</evidence>
<dbReference type="SUPFAM" id="SSF56784">
    <property type="entry name" value="HAD-like"/>
    <property type="match status" value="1"/>
</dbReference>
<dbReference type="InterPro" id="IPR023198">
    <property type="entry name" value="PGP-like_dom2"/>
</dbReference>
<dbReference type="GO" id="GO:0016491">
    <property type="term" value="F:oxidoreductase activity"/>
    <property type="evidence" value="ECO:0007669"/>
    <property type="project" value="UniProtKB-KW"/>
</dbReference>
<dbReference type="PANTHER" id="PTHR18901:SF38">
    <property type="entry name" value="PSEUDOURIDINE-5'-PHOSPHATASE"/>
    <property type="match status" value="1"/>
</dbReference>
<reference evidence="7" key="1">
    <citation type="submission" date="2019-04" db="EMBL/GenBank/DDBJ databases">
        <title>Genome sequence of Pseudomonas putida 1290, an auxin catabolizing strain.</title>
        <authorList>
            <person name="Laird T.S."/>
            <person name="Leveau J.H.J."/>
        </authorList>
    </citation>
    <scope>NUCLEOTIDE SEQUENCE [LARGE SCALE GENOMIC DNA]</scope>
    <source>
        <strain evidence="7">1290</strain>
    </source>
</reference>
<dbReference type="InterPro" id="IPR036291">
    <property type="entry name" value="NAD(P)-bd_dom_sf"/>
</dbReference>
<sequence>MIFFQGKRIFSAIFDMDGTLFDTERLRFKTLKQASMEIAGKPLSEQTLIGSLGLSAKRAEALAKAHNGEDFPYAQVRKRADELELEHVRNHGVPIKPGLLEVLERLRKSGLTLAVATSSRRAIAEEYLINANVLKYFDITVCGDEVSQGKPHPEIFLRAARALNCEPDQCFMVEDSENGMLSAIRAEGQAILIEDIKPPAPEVKAGALAAYHSMTEFLADLSECVPDLGMPALNEPFPQSLNQFRVGIHGFGAIGGGYLTQVFCHWDGYTRPCEIIAASRSRMLRESVSAFGSYSVRYGATSFDQTIDNVRMIDMDDDDAVIDMYTAAEIIGMSLPEQAIRSQAQVIAKGLLQRFERRGRELTILIVLNKIGGAAFVRRHVQAELALLCTPEIGKQILQKTHFAETVVSRIVSKLSNDALVRQLRIKSQMFQNSLEEEPATTAPSSKPAAEYERLIRHFRPFAQSSSALSQLHLILFNSEPDMPLYVERGSDLLERLRQVKTVTDIAQIQVIKNRLWNGPHAVVAWYAGLLGYTWVGQAMGDARVSALAERLVREEVGPALVAENAEMAEAVGDFANAFLERCKTSFRDPCARVGRDPLRKLQRNERIFSSIDLARKHGIPTPTLAFGAALAVHYALGCADGKDREAQVIRQVYQDNGESVEAVLRYAGDYNGKPYPGLDPVKDGALIETIGESFRRLQRELDTASQSSTKPRPAREAVASA</sequence>
<dbReference type="Proteomes" id="UP000298551">
    <property type="component" value="Chromosome"/>
</dbReference>
<evidence type="ECO:0000256" key="3">
    <source>
        <dbReference type="SAM" id="MobiDB-lite"/>
    </source>
</evidence>
<dbReference type="InterPro" id="IPR013328">
    <property type="entry name" value="6PGD_dom2"/>
</dbReference>
<protein>
    <submittedName>
        <fullName evidence="6">HAD family hydrolase</fullName>
    </submittedName>
</protein>
<keyword evidence="6" id="KW-0378">Hydrolase</keyword>
<dbReference type="EMBL" id="CP039371">
    <property type="protein sequence ID" value="QCI13639.1"/>
    <property type="molecule type" value="Genomic_DNA"/>
</dbReference>
<dbReference type="PRINTS" id="PR00413">
    <property type="entry name" value="HADHALOGNASE"/>
</dbReference>
<feature type="domain" description="Mannitol dehydrogenase C-terminal" evidence="5">
    <location>
        <begin position="512"/>
        <end position="666"/>
    </location>
</feature>
<dbReference type="SFLD" id="SFLDS00003">
    <property type="entry name" value="Haloacid_Dehalogenase"/>
    <property type="match status" value="1"/>
</dbReference>
<dbReference type="Pfam" id="PF08125">
    <property type="entry name" value="Mannitol_dh_C"/>
    <property type="match status" value="1"/>
</dbReference>
<dbReference type="SUPFAM" id="SSF51735">
    <property type="entry name" value="NAD(P)-binding Rossmann-fold domains"/>
    <property type="match status" value="1"/>
</dbReference>
<dbReference type="SFLD" id="SFLDG01129">
    <property type="entry name" value="C1.5:_HAD__Beta-PGM__Phosphata"/>
    <property type="match status" value="1"/>
</dbReference>
<feature type="domain" description="Mannitol dehydrogenase N-terminal" evidence="4">
    <location>
        <begin position="250"/>
        <end position="415"/>
    </location>
</feature>
<dbReference type="RefSeq" id="WP_136915747.1">
    <property type="nucleotide sequence ID" value="NZ_CP039371.1"/>
</dbReference>
<evidence type="ECO:0000259" key="4">
    <source>
        <dbReference type="Pfam" id="PF01232"/>
    </source>
</evidence>
<name>A0A4D6XD37_PSEPU</name>
<evidence type="ECO:0000313" key="6">
    <source>
        <dbReference type="EMBL" id="QCI13639.1"/>
    </source>
</evidence>
<evidence type="ECO:0000259" key="5">
    <source>
        <dbReference type="Pfam" id="PF08125"/>
    </source>
</evidence>
<evidence type="ECO:0000256" key="1">
    <source>
        <dbReference type="ARBA" id="ARBA00001946"/>
    </source>
</evidence>
<dbReference type="Gene3D" id="1.10.1040.10">
    <property type="entry name" value="N-(1-d-carboxylethyl)-l-norvaline Dehydrogenase, domain 2"/>
    <property type="match status" value="1"/>
</dbReference>
<dbReference type="NCBIfam" id="NF046057">
    <property type="entry name" value="bifunc_MtlD"/>
    <property type="match status" value="1"/>
</dbReference>
<dbReference type="InterPro" id="IPR013131">
    <property type="entry name" value="Mannitol_DH_N"/>
</dbReference>